<keyword evidence="1" id="KW-1133">Transmembrane helix</keyword>
<sequence>MDSRFCLNGIVNTRESKLGKERRIVSAVLLTTFAFVLVCTAGFFPCPKIGFMNGSFGSDNLQDIAMPCHAPSNEGGTSSEGAKGDPTCQCEEISNSEGVSFQIEFSKLVRVSFQKLYVLSQLDLPVLRLEWQKNLHLSESIPNQFQIQQNTIKLLI</sequence>
<dbReference type="Proteomes" id="UP000297567">
    <property type="component" value="Unassembled WGS sequence"/>
</dbReference>
<evidence type="ECO:0000313" key="2">
    <source>
        <dbReference type="EMBL" id="TGL62611.1"/>
    </source>
</evidence>
<keyword evidence="1" id="KW-0472">Membrane</keyword>
<proteinExistence type="predicted"/>
<dbReference type="EMBL" id="RQGH01000028">
    <property type="protein sequence ID" value="TGL62611.1"/>
    <property type="molecule type" value="Genomic_DNA"/>
</dbReference>
<reference evidence="2" key="1">
    <citation type="journal article" date="2019" name="PLoS Negl. Trop. Dis.">
        <title>Revisiting the worldwide diversity of Leptospira species in the environment.</title>
        <authorList>
            <person name="Vincent A.T."/>
            <person name="Schiettekatte O."/>
            <person name="Bourhy P."/>
            <person name="Veyrier F.J."/>
            <person name="Picardeau M."/>
        </authorList>
    </citation>
    <scope>NUCLEOTIDE SEQUENCE [LARGE SCALE GENOMIC DNA]</scope>
    <source>
        <strain evidence="2">201702451</strain>
    </source>
</reference>
<evidence type="ECO:0000256" key="1">
    <source>
        <dbReference type="SAM" id="Phobius"/>
    </source>
</evidence>
<comment type="caution">
    <text evidence="2">The sequence shown here is derived from an EMBL/GenBank/DDBJ whole genome shotgun (WGS) entry which is preliminary data.</text>
</comment>
<accession>A0A4Z0ZZC9</accession>
<evidence type="ECO:0000313" key="3">
    <source>
        <dbReference type="Proteomes" id="UP000297567"/>
    </source>
</evidence>
<gene>
    <name evidence="2" type="ORF">EHQ62_14960</name>
</gene>
<dbReference type="AlphaFoldDB" id="A0A4Z0ZZC9"/>
<feature type="transmembrane region" description="Helical" evidence="1">
    <location>
        <begin position="24"/>
        <end position="44"/>
    </location>
</feature>
<name>A0A4Z0ZZC9_9LEPT</name>
<keyword evidence="3" id="KW-1185">Reference proteome</keyword>
<organism evidence="2 3">
    <name type="scientific">Leptospira jelokensis</name>
    <dbReference type="NCBI Taxonomy" id="2484931"/>
    <lineage>
        <taxon>Bacteria</taxon>
        <taxon>Pseudomonadati</taxon>
        <taxon>Spirochaetota</taxon>
        <taxon>Spirochaetia</taxon>
        <taxon>Leptospirales</taxon>
        <taxon>Leptospiraceae</taxon>
        <taxon>Leptospira</taxon>
    </lineage>
</organism>
<protein>
    <submittedName>
        <fullName evidence="2">Uncharacterized protein</fullName>
    </submittedName>
</protein>
<keyword evidence="1" id="KW-0812">Transmembrane</keyword>